<dbReference type="RefSeq" id="WP_181020906.1">
    <property type="nucleotide sequence ID" value="NZ_PGLV01000001.1"/>
</dbReference>
<keyword evidence="2" id="KW-1185">Reference proteome</keyword>
<dbReference type="EMBL" id="PGLV01000001">
    <property type="protein sequence ID" value="POZ56415.1"/>
    <property type="molecule type" value="Genomic_DNA"/>
</dbReference>
<name>A0A2S5D037_LYSSH</name>
<dbReference type="AlphaFoldDB" id="A0A2S5D037"/>
<accession>A0A2S5D037</accession>
<reference evidence="1 2" key="1">
    <citation type="submission" date="2017-11" db="EMBL/GenBank/DDBJ databases">
        <title>Genome sequence of Lysinibacillus sphaericus, a lignin-degrading bacteria isolated from municipal solid waste soil.</title>
        <authorList>
            <person name="Persinoti G.F."/>
            <person name="Paixao D.A."/>
            <person name="Bugg T.D."/>
            <person name="Squina F.M."/>
        </authorList>
    </citation>
    <scope>NUCLEOTIDE SEQUENCE [LARGE SCALE GENOMIC DNA]</scope>
    <source>
        <strain evidence="1 2">A1</strain>
    </source>
</reference>
<gene>
    <name evidence="1" type="ORF">LYSIN_01198</name>
</gene>
<dbReference type="Proteomes" id="UP000237319">
    <property type="component" value="Unassembled WGS sequence"/>
</dbReference>
<evidence type="ECO:0000313" key="1">
    <source>
        <dbReference type="EMBL" id="POZ56415.1"/>
    </source>
</evidence>
<evidence type="ECO:0000313" key="2">
    <source>
        <dbReference type="Proteomes" id="UP000237319"/>
    </source>
</evidence>
<protein>
    <submittedName>
        <fullName evidence="1">Uncharacterized protein</fullName>
    </submittedName>
</protein>
<organism evidence="1 2">
    <name type="scientific">Lysinibacillus sphaericus</name>
    <name type="common">Bacillus sphaericus</name>
    <dbReference type="NCBI Taxonomy" id="1421"/>
    <lineage>
        <taxon>Bacteria</taxon>
        <taxon>Bacillati</taxon>
        <taxon>Bacillota</taxon>
        <taxon>Bacilli</taxon>
        <taxon>Bacillales</taxon>
        <taxon>Bacillaceae</taxon>
        <taxon>Lysinibacillus</taxon>
    </lineage>
</organism>
<proteinExistence type="predicted"/>
<comment type="caution">
    <text evidence="1">The sequence shown here is derived from an EMBL/GenBank/DDBJ whole genome shotgun (WGS) entry which is preliminary data.</text>
</comment>
<sequence>MSTVENEQNAKVQKENKVTLPKWRCKECDFEFYGLSIVCPSCEMTDVEEIKVGREI</sequence>